<reference evidence="2 3" key="1">
    <citation type="journal article" date="2014" name="Genome Announc.">
        <title>Draft Genome Sequences of Three Strains of Bacteroides pyogenes Isolated from a Cat and Swine.</title>
        <authorList>
            <person name="Sakamoto M."/>
            <person name="Oshima K."/>
            <person name="Suda W."/>
            <person name="Kitamura K."/>
            <person name="Iida T."/>
            <person name="Hattori M."/>
            <person name="Ohkuma M."/>
        </authorList>
    </citation>
    <scope>NUCLEOTIDE SEQUENCE [LARGE SCALE GENOMIC DNA]</scope>
    <source>
        <strain evidence="2 3">JCM 6292</strain>
    </source>
</reference>
<dbReference type="Proteomes" id="UP000018861">
    <property type="component" value="Unassembled WGS sequence"/>
</dbReference>
<protein>
    <submittedName>
        <fullName evidence="2">Uncharacterized protein</fullName>
    </submittedName>
</protein>
<evidence type="ECO:0000256" key="1">
    <source>
        <dbReference type="SAM" id="MobiDB-lite"/>
    </source>
</evidence>
<evidence type="ECO:0000313" key="2">
    <source>
        <dbReference type="EMBL" id="GAE16181.1"/>
    </source>
</evidence>
<evidence type="ECO:0000313" key="3">
    <source>
        <dbReference type="Proteomes" id="UP000018861"/>
    </source>
</evidence>
<feature type="region of interest" description="Disordered" evidence="1">
    <location>
        <begin position="32"/>
        <end position="53"/>
    </location>
</feature>
<comment type="caution">
    <text evidence="2">The sequence shown here is derived from an EMBL/GenBank/DDBJ whole genome shotgun (WGS) entry which is preliminary data.</text>
</comment>
<feature type="compositionally biased region" description="Polar residues" evidence="1">
    <location>
        <begin position="32"/>
        <end position="44"/>
    </location>
</feature>
<gene>
    <name evidence="2" type="ORF">JCM6292_2575</name>
</gene>
<sequence length="53" mass="6045">MVTQAPFSSVTRWIKGTNVCKWWKMKLSASVKSESTKRQISQLSADRLSDRSV</sequence>
<name>W4P8Q9_9BACE</name>
<dbReference type="EMBL" id="BAIQ01000029">
    <property type="protein sequence ID" value="GAE16181.1"/>
    <property type="molecule type" value="Genomic_DNA"/>
</dbReference>
<dbReference type="AlphaFoldDB" id="W4P8Q9"/>
<organism evidence="2 3">
    <name type="scientific">Bacteroides pyogenes JCM 6292</name>
    <dbReference type="NCBI Taxonomy" id="1235809"/>
    <lineage>
        <taxon>Bacteria</taxon>
        <taxon>Pseudomonadati</taxon>
        <taxon>Bacteroidota</taxon>
        <taxon>Bacteroidia</taxon>
        <taxon>Bacteroidales</taxon>
        <taxon>Bacteroidaceae</taxon>
        <taxon>Bacteroides</taxon>
    </lineage>
</organism>
<accession>W4P8Q9</accession>
<proteinExistence type="predicted"/>